<reference evidence="1" key="1">
    <citation type="submission" date="2020-10" db="EMBL/GenBank/DDBJ databases">
        <authorList>
            <person name="Gilroy R."/>
        </authorList>
    </citation>
    <scope>NUCLEOTIDE SEQUENCE</scope>
    <source>
        <strain evidence="1">B1-15692</strain>
    </source>
</reference>
<proteinExistence type="predicted"/>
<comment type="caution">
    <text evidence="1">The sequence shown here is derived from an EMBL/GenBank/DDBJ whole genome shotgun (WGS) entry which is preliminary data.</text>
</comment>
<reference evidence="1" key="2">
    <citation type="journal article" date="2021" name="PeerJ">
        <title>Extensive microbial diversity within the chicken gut microbiome revealed by metagenomics and culture.</title>
        <authorList>
            <person name="Gilroy R."/>
            <person name="Ravi A."/>
            <person name="Getino M."/>
            <person name="Pursley I."/>
            <person name="Horton D.L."/>
            <person name="Alikhan N.F."/>
            <person name="Baker D."/>
            <person name="Gharbi K."/>
            <person name="Hall N."/>
            <person name="Watson M."/>
            <person name="Adriaenssens E.M."/>
            <person name="Foster-Nyarko E."/>
            <person name="Jarju S."/>
            <person name="Secka A."/>
            <person name="Antonio M."/>
            <person name="Oren A."/>
            <person name="Chaudhuri R.R."/>
            <person name="La Ragione R."/>
            <person name="Hildebrand F."/>
            <person name="Pallen M.J."/>
        </authorList>
    </citation>
    <scope>NUCLEOTIDE SEQUENCE</scope>
    <source>
        <strain evidence="1">B1-15692</strain>
    </source>
</reference>
<dbReference type="Proteomes" id="UP000823660">
    <property type="component" value="Unassembled WGS sequence"/>
</dbReference>
<evidence type="ECO:0000313" key="1">
    <source>
        <dbReference type="EMBL" id="MBO8466385.1"/>
    </source>
</evidence>
<sequence>MLTLEKLIVDTHSDFSPWSAVSVGFTDDRNFVIELEYRGYDPTELYAGADDHASDYDLLAIVSFDDAFKIARRLGVRLTELPEAIYDRFGEDYDDPESTSPHVESVYYDILGFINGCGVRYRTEKRLVRD</sequence>
<accession>A0A9D9NAW1</accession>
<dbReference type="EMBL" id="JADIMH010000007">
    <property type="protein sequence ID" value="MBO8466385.1"/>
    <property type="molecule type" value="Genomic_DNA"/>
</dbReference>
<organism evidence="1 2">
    <name type="scientific">Candidatus Cryptobacteroides faecipullorum</name>
    <dbReference type="NCBI Taxonomy" id="2840764"/>
    <lineage>
        <taxon>Bacteria</taxon>
        <taxon>Pseudomonadati</taxon>
        <taxon>Bacteroidota</taxon>
        <taxon>Bacteroidia</taxon>
        <taxon>Bacteroidales</taxon>
        <taxon>Candidatus Cryptobacteroides</taxon>
    </lineage>
</organism>
<dbReference type="AlphaFoldDB" id="A0A9D9NAW1"/>
<name>A0A9D9NAW1_9BACT</name>
<protein>
    <submittedName>
        <fullName evidence="1">Uncharacterized protein</fullName>
    </submittedName>
</protein>
<evidence type="ECO:0000313" key="2">
    <source>
        <dbReference type="Proteomes" id="UP000823660"/>
    </source>
</evidence>
<gene>
    <name evidence="1" type="ORF">IAB99_01310</name>
</gene>